<evidence type="ECO:0000313" key="6">
    <source>
        <dbReference type="EMBL" id="OIS96301.1"/>
    </source>
</evidence>
<dbReference type="InterPro" id="IPR035595">
    <property type="entry name" value="UDP_glycos_trans_CS"/>
</dbReference>
<dbReference type="GeneID" id="109235618"/>
<keyword evidence="2 4" id="KW-0328">Glycosyltransferase</keyword>
<dbReference type="OrthoDB" id="5835829at2759"/>
<dbReference type="FunFam" id="3.40.50.2000:FF:000054">
    <property type="entry name" value="Glycosyltransferase"/>
    <property type="match status" value="1"/>
</dbReference>
<dbReference type="Gramene" id="OIS96301">
    <property type="protein sequence ID" value="OIS96301"/>
    <property type="gene ID" value="A4A49_01854"/>
</dbReference>
<dbReference type="AlphaFoldDB" id="A0A1J6HTU0"/>
<evidence type="ECO:0000256" key="1">
    <source>
        <dbReference type="ARBA" id="ARBA00009995"/>
    </source>
</evidence>
<evidence type="ECO:0000256" key="2">
    <source>
        <dbReference type="ARBA" id="ARBA00022676"/>
    </source>
</evidence>
<organism evidence="6 7">
    <name type="scientific">Nicotiana attenuata</name>
    <name type="common">Coyote tobacco</name>
    <dbReference type="NCBI Taxonomy" id="49451"/>
    <lineage>
        <taxon>Eukaryota</taxon>
        <taxon>Viridiplantae</taxon>
        <taxon>Streptophyta</taxon>
        <taxon>Embryophyta</taxon>
        <taxon>Tracheophyta</taxon>
        <taxon>Spermatophyta</taxon>
        <taxon>Magnoliopsida</taxon>
        <taxon>eudicotyledons</taxon>
        <taxon>Gunneridae</taxon>
        <taxon>Pentapetalae</taxon>
        <taxon>asterids</taxon>
        <taxon>lamiids</taxon>
        <taxon>Solanales</taxon>
        <taxon>Solanaceae</taxon>
        <taxon>Nicotianoideae</taxon>
        <taxon>Nicotianeae</taxon>
        <taxon>Nicotiana</taxon>
    </lineage>
</organism>
<dbReference type="SMR" id="A0A1J6HTU0"/>
<dbReference type="SUPFAM" id="SSF53756">
    <property type="entry name" value="UDP-Glycosyltransferase/glycogen phosphorylase"/>
    <property type="match status" value="1"/>
</dbReference>
<proteinExistence type="inferred from homology"/>
<dbReference type="Pfam" id="PF00201">
    <property type="entry name" value="UDPGT"/>
    <property type="match status" value="1"/>
</dbReference>
<dbReference type="GO" id="GO:0008194">
    <property type="term" value="F:UDP-glycosyltransferase activity"/>
    <property type="evidence" value="ECO:0007669"/>
    <property type="project" value="InterPro"/>
</dbReference>
<dbReference type="CDD" id="cd03784">
    <property type="entry name" value="GT1_Gtf-like"/>
    <property type="match status" value="1"/>
</dbReference>
<comment type="similarity">
    <text evidence="1 4">Belongs to the UDP-glycosyltransferase family.</text>
</comment>
<comment type="caution">
    <text evidence="6">The sequence shown here is derived from an EMBL/GenBank/DDBJ whole genome shotgun (WGS) entry which is preliminary data.</text>
</comment>
<dbReference type="OMA" id="EGEFRDQ"/>
<dbReference type="PANTHER" id="PTHR48046:SF6">
    <property type="entry name" value="GLYCOSYLTRANSFERASE"/>
    <property type="match status" value="1"/>
</dbReference>
<dbReference type="InterPro" id="IPR002213">
    <property type="entry name" value="UDP_glucos_trans"/>
</dbReference>
<protein>
    <recommendedName>
        <fullName evidence="5">Glycosyltransferase</fullName>
        <ecNumber evidence="5">2.4.1.-</ecNumber>
    </recommendedName>
</protein>
<dbReference type="FunFam" id="3.40.50.2000:FF:000051">
    <property type="entry name" value="Glycosyltransferase"/>
    <property type="match status" value="1"/>
</dbReference>
<gene>
    <name evidence="6" type="primary">UGT72B1_0</name>
    <name evidence="6" type="ORF">A4A49_01854</name>
</gene>
<dbReference type="Proteomes" id="UP000187609">
    <property type="component" value="Unassembled WGS sequence"/>
</dbReference>
<dbReference type="EC" id="2.4.1.-" evidence="5"/>
<name>A0A1J6HTU0_NICAT</name>
<evidence type="ECO:0000256" key="3">
    <source>
        <dbReference type="ARBA" id="ARBA00022679"/>
    </source>
</evidence>
<dbReference type="PANTHER" id="PTHR48046">
    <property type="entry name" value="UDP-GLYCOSYLTRANSFERASE 72E1"/>
    <property type="match status" value="1"/>
</dbReference>
<dbReference type="EMBL" id="MJEQ01037194">
    <property type="protein sequence ID" value="OIS96301.1"/>
    <property type="molecule type" value="Genomic_DNA"/>
</dbReference>
<sequence length="478" mass="53405">MAETQRTTQSEEKPHVVLLPTPGMGHLIPLVEFAKRLIHEHDFSITVILPTDGPISKSQKKFLNSLPPTMNYLLLPPVNFDDLPEDVKIETRISLTVTRSLPPFRKVFMSLVETKKIVALVVDLFGTDVFDVAKEFNVSPYIFYPTTAMCLSLFLYLPTLDAAVSCEYIELKEPVRIPGCVPIEPKELLDPVQDRKNDAYKWLLHHTKRYKMAEGIVVNSFKELEPGAINALHEEEPGKPRVYAVGPLIHVDISSKAEELECLKWLDEQPCNSVLYISFGSGGTLTHEQLIELAMGLEMSEQRFLWVIRCPNDTIANATYFNIQSSSNPFDFLPQGFLERTKGQGLMVPNWAPQAQILSHGSMGGFLTHCGWNSTLESVVHGIPLIAWPLFAEQRMNAIMLNEDLKVALRPKTSESGVVGREEIAEVVRGLMEGEEGKGVRGRMRDLKDAAVKVLGENGSSTKALAELASKMRKVLQN</sequence>
<evidence type="ECO:0000256" key="5">
    <source>
        <dbReference type="RuleBase" id="RU362057"/>
    </source>
</evidence>
<dbReference type="KEGG" id="nau:109235618"/>
<dbReference type="Gene3D" id="3.40.50.2000">
    <property type="entry name" value="Glycogen Phosphorylase B"/>
    <property type="match status" value="2"/>
</dbReference>
<evidence type="ECO:0000256" key="4">
    <source>
        <dbReference type="RuleBase" id="RU003718"/>
    </source>
</evidence>
<keyword evidence="7" id="KW-1185">Reference proteome</keyword>
<reference evidence="6" key="1">
    <citation type="submission" date="2016-11" db="EMBL/GenBank/DDBJ databases">
        <title>The genome of Nicotiana attenuata.</title>
        <authorList>
            <person name="Xu S."/>
            <person name="Brockmoeller T."/>
            <person name="Gaquerel E."/>
            <person name="Navarro A."/>
            <person name="Kuhl H."/>
            <person name="Gase K."/>
            <person name="Ling Z."/>
            <person name="Zhou W."/>
            <person name="Kreitzer C."/>
            <person name="Stanke M."/>
            <person name="Tang H."/>
            <person name="Lyons E."/>
            <person name="Pandey P."/>
            <person name="Pandey S.P."/>
            <person name="Timmermann B."/>
            <person name="Baldwin I.T."/>
        </authorList>
    </citation>
    <scope>NUCLEOTIDE SEQUENCE [LARGE SCALE GENOMIC DNA]</scope>
    <source>
        <strain evidence="6">UT</strain>
    </source>
</reference>
<evidence type="ECO:0000313" key="7">
    <source>
        <dbReference type="Proteomes" id="UP000187609"/>
    </source>
</evidence>
<accession>A0A1J6HTU0</accession>
<dbReference type="PROSITE" id="PS00375">
    <property type="entry name" value="UDPGT"/>
    <property type="match status" value="1"/>
</dbReference>
<keyword evidence="3 4" id="KW-0808">Transferase</keyword>